<organism evidence="2 3">
    <name type="scientific">Cardiobacterium hominis (strain ATCC 15826 / DSM 8339 / NCTC 10426 / 6573)</name>
    <dbReference type="NCBI Taxonomy" id="638300"/>
    <lineage>
        <taxon>Bacteria</taxon>
        <taxon>Pseudomonadati</taxon>
        <taxon>Pseudomonadota</taxon>
        <taxon>Gammaproteobacteria</taxon>
        <taxon>Cardiobacteriales</taxon>
        <taxon>Cardiobacteriaceae</taxon>
        <taxon>Cardiobacterium</taxon>
    </lineage>
</organism>
<evidence type="ECO:0000313" key="2">
    <source>
        <dbReference type="EMBL" id="EEV87999.1"/>
    </source>
</evidence>
<gene>
    <name evidence="2" type="ORF">HMPREF0198_1885</name>
</gene>
<dbReference type="InterPro" id="IPR029062">
    <property type="entry name" value="Class_I_gatase-like"/>
</dbReference>
<dbReference type="PANTHER" id="PTHR43130">
    <property type="entry name" value="ARAC-FAMILY TRANSCRIPTIONAL REGULATOR"/>
    <property type="match status" value="1"/>
</dbReference>
<dbReference type="InterPro" id="IPR002818">
    <property type="entry name" value="DJ-1/PfpI"/>
</dbReference>
<dbReference type="AlphaFoldDB" id="C8NBK7"/>
<dbReference type="Gene3D" id="3.40.50.880">
    <property type="match status" value="1"/>
</dbReference>
<feature type="domain" description="DJ-1/PfpI" evidence="1">
    <location>
        <begin position="22"/>
        <end position="191"/>
    </location>
</feature>
<name>C8NBK7_CARH6</name>
<dbReference type="InterPro" id="IPR052158">
    <property type="entry name" value="INH-QAR"/>
</dbReference>
<dbReference type="EMBL" id="ACKY01000104">
    <property type="protein sequence ID" value="EEV87999.1"/>
    <property type="molecule type" value="Genomic_DNA"/>
</dbReference>
<keyword evidence="3" id="KW-1185">Reference proteome</keyword>
<comment type="caution">
    <text evidence="2">The sequence shown here is derived from an EMBL/GenBank/DDBJ whole genome shotgun (WGS) entry which is preliminary data.</text>
</comment>
<sequence>QKLAQHPPIIRAFQTLKECAMKNITIVIPDRFADWEYSLIAPVLHSFTTNYRVRYAAADLNHKTSMGALRVIPDLNFADIPAENAALILIGGQDWRELNPADRATLAAHCERQKTDGNLLAAICDGAWFLAANGLLNDRRHTGNHLDAYRAEAAYHNAAQYQDSQREAVRDTNLITAGAMAAPAFSRAVLEALGDIPAEVLAYLPAA</sequence>
<dbReference type="PANTHER" id="PTHR43130:SF2">
    <property type="entry name" value="DJ-1_PFPI DOMAIN-CONTAINING PROTEIN"/>
    <property type="match status" value="1"/>
</dbReference>
<evidence type="ECO:0000313" key="3">
    <source>
        <dbReference type="Proteomes" id="UP000004870"/>
    </source>
</evidence>
<evidence type="ECO:0000259" key="1">
    <source>
        <dbReference type="Pfam" id="PF01965"/>
    </source>
</evidence>
<dbReference type="RefSeq" id="WP_004141920.1">
    <property type="nucleotide sequence ID" value="NZ_GG694027.1"/>
</dbReference>
<dbReference type="Pfam" id="PF01965">
    <property type="entry name" value="DJ-1_PfpI"/>
    <property type="match status" value="1"/>
</dbReference>
<dbReference type="GO" id="GO:0006355">
    <property type="term" value="P:regulation of DNA-templated transcription"/>
    <property type="evidence" value="ECO:0007669"/>
    <property type="project" value="TreeGrafter"/>
</dbReference>
<dbReference type="SUPFAM" id="SSF52317">
    <property type="entry name" value="Class I glutamine amidotransferase-like"/>
    <property type="match status" value="1"/>
</dbReference>
<dbReference type="HOGENOM" id="CLU_000445_44_5_6"/>
<dbReference type="Proteomes" id="UP000004870">
    <property type="component" value="Unassembled WGS sequence"/>
</dbReference>
<proteinExistence type="predicted"/>
<feature type="non-terminal residue" evidence="2">
    <location>
        <position position="1"/>
    </location>
</feature>
<reference evidence="2 3" key="1">
    <citation type="submission" date="2009-08" db="EMBL/GenBank/DDBJ databases">
        <authorList>
            <person name="Qin X."/>
            <person name="Bachman B."/>
            <person name="Battles P."/>
            <person name="Bell A."/>
            <person name="Bess C."/>
            <person name="Bickham C."/>
            <person name="Chaboub L."/>
            <person name="Chen D."/>
            <person name="Coyle M."/>
            <person name="Deiros D.R."/>
            <person name="Dinh H."/>
            <person name="Forbes L."/>
            <person name="Fowler G."/>
            <person name="Francisco L."/>
            <person name="Fu Q."/>
            <person name="Gubbala S."/>
            <person name="Hale W."/>
            <person name="Han Y."/>
            <person name="Hemphill L."/>
            <person name="Highlander S.K."/>
            <person name="Hirani K."/>
            <person name="Hogues M."/>
            <person name="Jackson L."/>
            <person name="Jakkamsetti A."/>
            <person name="Javaid M."/>
            <person name="Jiang H."/>
            <person name="Korchina V."/>
            <person name="Kovar C."/>
            <person name="Lara F."/>
            <person name="Lee S."/>
            <person name="Mata R."/>
            <person name="Mathew T."/>
            <person name="Moen C."/>
            <person name="Morales K."/>
            <person name="Munidasa M."/>
            <person name="Nazareth L."/>
            <person name="Ngo R."/>
            <person name="Nguyen L."/>
            <person name="Okwuonu G."/>
            <person name="Ongeri F."/>
            <person name="Patil S."/>
            <person name="Petrosino J."/>
            <person name="Pham C."/>
            <person name="Pham P."/>
            <person name="Pu L.-L."/>
            <person name="Puazo M."/>
            <person name="Raj R."/>
            <person name="Reid J."/>
            <person name="Rouhana J."/>
            <person name="Saada N."/>
            <person name="Shang Y."/>
            <person name="Simmons D."/>
            <person name="Thornton R."/>
            <person name="Warren J."/>
            <person name="Weissenberger G."/>
            <person name="Zhang J."/>
            <person name="Zhang L."/>
            <person name="Zhou C."/>
            <person name="Zhu D."/>
            <person name="Muzny D."/>
            <person name="Worley K."/>
            <person name="Gibbs R."/>
        </authorList>
    </citation>
    <scope>NUCLEOTIDE SEQUENCE [LARGE SCALE GENOMIC DNA]</scope>
    <source>
        <strain evidence="3">ATCC 15826 / DSM 8339 / NCTC 10426 / 6573</strain>
    </source>
</reference>
<dbReference type="STRING" id="2718.CHUV0807_2227"/>
<accession>C8NBK7</accession>
<protein>
    <submittedName>
        <fullName evidence="2">DJ-1/PfpI family protein</fullName>
    </submittedName>
</protein>